<reference evidence="8 9" key="1">
    <citation type="submission" date="2021-01" db="EMBL/GenBank/DDBJ databases">
        <title>Actinoplanes sp. nov. LDG1-06 isolated from lichen.</title>
        <authorList>
            <person name="Saeng-In P."/>
            <person name="Phongsopitanun W."/>
            <person name="Kanchanasin P."/>
            <person name="Yuki M."/>
            <person name="Kudo T."/>
            <person name="Ohkuma M."/>
            <person name="Tanasupawat S."/>
        </authorList>
    </citation>
    <scope>NUCLEOTIDE SEQUENCE [LARGE SCALE GENOMIC DNA]</scope>
    <source>
        <strain evidence="8 9">LDG1-06</strain>
    </source>
</reference>
<dbReference type="PANTHER" id="PTHR10629:SF52">
    <property type="entry name" value="DNA (CYTOSINE-5)-METHYLTRANSFERASE 1"/>
    <property type="match status" value="1"/>
</dbReference>
<dbReference type="Gene3D" id="1.10.340.30">
    <property type="entry name" value="Hypothetical protein, domain 2"/>
    <property type="match status" value="1"/>
</dbReference>
<dbReference type="Gene3D" id="3.40.50.150">
    <property type="entry name" value="Vaccinia Virus protein VP39"/>
    <property type="match status" value="1"/>
</dbReference>
<evidence type="ECO:0000256" key="7">
    <source>
        <dbReference type="RuleBase" id="RU000417"/>
    </source>
</evidence>
<organism evidence="8 9">
    <name type="scientific">Paractinoplanes ovalisporus</name>
    <dbReference type="NCBI Taxonomy" id="2810368"/>
    <lineage>
        <taxon>Bacteria</taxon>
        <taxon>Bacillati</taxon>
        <taxon>Actinomycetota</taxon>
        <taxon>Actinomycetes</taxon>
        <taxon>Micromonosporales</taxon>
        <taxon>Micromonosporaceae</taxon>
        <taxon>Paractinoplanes</taxon>
    </lineage>
</organism>
<dbReference type="Gene3D" id="1.10.1670.10">
    <property type="entry name" value="Helix-hairpin-Helix base-excision DNA repair enzymes (C-terminal)"/>
    <property type="match status" value="1"/>
</dbReference>
<keyword evidence="2 5" id="KW-0808">Transferase</keyword>
<proteinExistence type="inferred from homology"/>
<keyword evidence="1 5" id="KW-0489">Methyltransferase</keyword>
<evidence type="ECO:0000313" key="9">
    <source>
        <dbReference type="Proteomes" id="UP000632138"/>
    </source>
</evidence>
<comment type="similarity">
    <text evidence="5 6">Belongs to the class I-like SAM-binding methyltransferase superfamily. C5-methyltransferase family.</text>
</comment>
<dbReference type="InterPro" id="IPR023170">
    <property type="entry name" value="HhH_base_excis_C"/>
</dbReference>
<dbReference type="PROSITE" id="PS51679">
    <property type="entry name" value="SAM_MT_C5"/>
    <property type="match status" value="1"/>
</dbReference>
<evidence type="ECO:0000256" key="2">
    <source>
        <dbReference type="ARBA" id="ARBA00022679"/>
    </source>
</evidence>
<keyword evidence="3 5" id="KW-0949">S-adenosyl-L-methionine</keyword>
<dbReference type="InterPro" id="IPR018117">
    <property type="entry name" value="C5_DNA_meth_AS"/>
</dbReference>
<dbReference type="Gene3D" id="3.90.120.10">
    <property type="entry name" value="DNA Methylase, subunit A, domain 2"/>
    <property type="match status" value="1"/>
</dbReference>
<evidence type="ECO:0000256" key="5">
    <source>
        <dbReference type="PROSITE-ProRule" id="PRU01016"/>
    </source>
</evidence>
<dbReference type="NCBIfam" id="TIGR00675">
    <property type="entry name" value="dcm"/>
    <property type="match status" value="1"/>
</dbReference>
<dbReference type="Pfam" id="PF00145">
    <property type="entry name" value="DNA_methylase"/>
    <property type="match status" value="1"/>
</dbReference>
<dbReference type="SUPFAM" id="SSF53335">
    <property type="entry name" value="S-adenosyl-L-methionine-dependent methyltransferases"/>
    <property type="match status" value="1"/>
</dbReference>
<sequence>MTDDPPAKQGFYGVKLIRGPFVQLPAHPDATDDPSEMLKFAAKARAQGSRLAADLFSGAGGLSLGLHDAGYQVVLAVDHYPEAVETHRHHHPGLSVDWDLGDPDRIRQVSDLIREAGVELLAGGPPCQPFSKAGRSKIRHRVRSGLRDPYDERRDLWRSFLEVIRLARPPAVLMENVPDMALDKEMFILRTMVHELESLGYAVEERAVDTWRYGVPQFRQRLILVALRDGKEFQWPTESSERPTVWNAISDLPSVEGGWRPEGGAEGWADYTGPKTEYQRRMRRNVEPEDNTKVFDHITRPVRDDDLKAFKLMDANTRYSDLPAEMKRYRDDIFDDKYKRLDMHGLSRTITAHIAKDGYWYIHPEQHRTITVREAARLQTFPDDFRFAGPPSAAFRQIGNAVPPLLGEQLGGAVLESLRADREAHVSTREVAATLAGWFEAGQVNGLPWLRATTRWQLIQGELLLDRAPQDVVRRVWRVVGEWTEPQETLRHEENLRRIGQFTDRAARVEAILDLARIFAKQPDALNDDAALRRGHGLNESLADLAVLAVPAVRDDDEDESEEPVLVTKGVLRVAARFSGKPTVGRRNRLTDGRLEVARMIGIDADARSAHLGLIDLANTLCRPQDPICSECPLAGKCAEAELPAGALF</sequence>
<protein>
    <recommendedName>
        <fullName evidence="7">Cytosine-specific methyltransferase</fullName>
        <ecNumber evidence="7">2.1.1.37</ecNumber>
    </recommendedName>
</protein>
<dbReference type="EMBL" id="JAENHP010000004">
    <property type="protein sequence ID" value="MBM2617046.1"/>
    <property type="molecule type" value="Genomic_DNA"/>
</dbReference>
<dbReference type="EC" id="2.1.1.37" evidence="7"/>
<evidence type="ECO:0000256" key="4">
    <source>
        <dbReference type="ARBA" id="ARBA00022747"/>
    </source>
</evidence>
<dbReference type="SUPFAM" id="SSF48150">
    <property type="entry name" value="DNA-glycosylase"/>
    <property type="match status" value="1"/>
</dbReference>
<dbReference type="InterPro" id="IPR029063">
    <property type="entry name" value="SAM-dependent_MTases_sf"/>
</dbReference>
<dbReference type="PRINTS" id="PR00105">
    <property type="entry name" value="C5METTRFRASE"/>
</dbReference>
<dbReference type="InterPro" id="IPR031303">
    <property type="entry name" value="C5_meth_CS"/>
</dbReference>
<evidence type="ECO:0000256" key="3">
    <source>
        <dbReference type="ARBA" id="ARBA00022691"/>
    </source>
</evidence>
<feature type="active site" evidence="5">
    <location>
        <position position="127"/>
    </location>
</feature>
<evidence type="ECO:0000313" key="8">
    <source>
        <dbReference type="EMBL" id="MBM2617046.1"/>
    </source>
</evidence>
<evidence type="ECO:0000256" key="1">
    <source>
        <dbReference type="ARBA" id="ARBA00022603"/>
    </source>
</evidence>
<dbReference type="PANTHER" id="PTHR10629">
    <property type="entry name" value="CYTOSINE-SPECIFIC METHYLTRANSFERASE"/>
    <property type="match status" value="1"/>
</dbReference>
<name>A0ABS2ACQ3_9ACTN</name>
<gene>
    <name evidence="8" type="primary">dcm</name>
    <name evidence="8" type="ORF">JIG36_15925</name>
</gene>
<accession>A0ABS2ACQ3</accession>
<keyword evidence="9" id="KW-1185">Reference proteome</keyword>
<keyword evidence="4" id="KW-0680">Restriction system</keyword>
<comment type="catalytic activity">
    <reaction evidence="7">
        <text>a 2'-deoxycytidine in DNA + S-adenosyl-L-methionine = a 5-methyl-2'-deoxycytidine in DNA + S-adenosyl-L-homocysteine + H(+)</text>
        <dbReference type="Rhea" id="RHEA:13681"/>
        <dbReference type="Rhea" id="RHEA-COMP:11369"/>
        <dbReference type="Rhea" id="RHEA-COMP:11370"/>
        <dbReference type="ChEBI" id="CHEBI:15378"/>
        <dbReference type="ChEBI" id="CHEBI:57856"/>
        <dbReference type="ChEBI" id="CHEBI:59789"/>
        <dbReference type="ChEBI" id="CHEBI:85452"/>
        <dbReference type="ChEBI" id="CHEBI:85454"/>
        <dbReference type="EC" id="2.1.1.37"/>
    </reaction>
</comment>
<dbReference type="Proteomes" id="UP000632138">
    <property type="component" value="Unassembled WGS sequence"/>
</dbReference>
<dbReference type="PROSITE" id="PS00095">
    <property type="entry name" value="C5_MTASE_2"/>
    <property type="match status" value="1"/>
</dbReference>
<evidence type="ECO:0000256" key="6">
    <source>
        <dbReference type="RuleBase" id="RU000416"/>
    </source>
</evidence>
<dbReference type="InterPro" id="IPR011257">
    <property type="entry name" value="DNA_glycosylase"/>
</dbReference>
<dbReference type="InterPro" id="IPR001525">
    <property type="entry name" value="C5_MeTfrase"/>
</dbReference>
<dbReference type="PROSITE" id="PS00094">
    <property type="entry name" value="C5_MTASE_1"/>
    <property type="match status" value="1"/>
</dbReference>
<dbReference type="InterPro" id="IPR050390">
    <property type="entry name" value="C5-Methyltransferase"/>
</dbReference>
<dbReference type="GO" id="GO:0032259">
    <property type="term" value="P:methylation"/>
    <property type="evidence" value="ECO:0007669"/>
    <property type="project" value="UniProtKB-KW"/>
</dbReference>
<comment type="caution">
    <text evidence="8">The sequence shown here is derived from an EMBL/GenBank/DDBJ whole genome shotgun (WGS) entry which is preliminary data.</text>
</comment>
<dbReference type="GO" id="GO:0003886">
    <property type="term" value="F:DNA (cytosine-5-)-methyltransferase activity"/>
    <property type="evidence" value="ECO:0007669"/>
    <property type="project" value="UniProtKB-EC"/>
</dbReference>